<organism evidence="2 3">
    <name type="scientific">Trifolium subterraneum</name>
    <name type="common">Subterranean clover</name>
    <dbReference type="NCBI Taxonomy" id="3900"/>
    <lineage>
        <taxon>Eukaryota</taxon>
        <taxon>Viridiplantae</taxon>
        <taxon>Streptophyta</taxon>
        <taxon>Embryophyta</taxon>
        <taxon>Tracheophyta</taxon>
        <taxon>Spermatophyta</taxon>
        <taxon>Magnoliopsida</taxon>
        <taxon>eudicotyledons</taxon>
        <taxon>Gunneridae</taxon>
        <taxon>Pentapetalae</taxon>
        <taxon>rosids</taxon>
        <taxon>fabids</taxon>
        <taxon>Fabales</taxon>
        <taxon>Fabaceae</taxon>
        <taxon>Papilionoideae</taxon>
        <taxon>50 kb inversion clade</taxon>
        <taxon>NPAAA clade</taxon>
        <taxon>Hologalegina</taxon>
        <taxon>IRL clade</taxon>
        <taxon>Trifolieae</taxon>
        <taxon>Trifolium</taxon>
    </lineage>
</organism>
<feature type="compositionally biased region" description="Polar residues" evidence="1">
    <location>
        <begin position="33"/>
        <end position="47"/>
    </location>
</feature>
<evidence type="ECO:0000256" key="1">
    <source>
        <dbReference type="SAM" id="MobiDB-lite"/>
    </source>
</evidence>
<sequence>MKFNIKYNLRNKSKHRSVTNTTPSTKIAEHRSVTNPNHADNTSRTLVKNQTSTIQLIAKL</sequence>
<reference evidence="3" key="1">
    <citation type="journal article" date="2017" name="Front. Plant Sci.">
        <title>Climate Clever Clovers: New Paradigm to Reduce the Environmental Footprint of Ruminants by Breeding Low Methanogenic Forages Utilizing Haplotype Variation.</title>
        <authorList>
            <person name="Kaur P."/>
            <person name="Appels R."/>
            <person name="Bayer P.E."/>
            <person name="Keeble-Gagnere G."/>
            <person name="Wang J."/>
            <person name="Hirakawa H."/>
            <person name="Shirasawa K."/>
            <person name="Vercoe P."/>
            <person name="Stefanova K."/>
            <person name="Durmic Z."/>
            <person name="Nichols P."/>
            <person name="Revell C."/>
            <person name="Isobe S.N."/>
            <person name="Edwards D."/>
            <person name="Erskine W."/>
        </authorList>
    </citation>
    <scope>NUCLEOTIDE SEQUENCE [LARGE SCALE GENOMIC DNA]</scope>
    <source>
        <strain evidence="3">cv. Daliak</strain>
    </source>
</reference>
<keyword evidence="3" id="KW-1185">Reference proteome</keyword>
<name>A0A2Z6P915_TRISU</name>
<dbReference type="AlphaFoldDB" id="A0A2Z6P915"/>
<evidence type="ECO:0000313" key="2">
    <source>
        <dbReference type="EMBL" id="GAU40489.1"/>
    </source>
</evidence>
<gene>
    <name evidence="2" type="ORF">TSUD_189700</name>
</gene>
<protein>
    <submittedName>
        <fullName evidence="2">Uncharacterized protein</fullName>
    </submittedName>
</protein>
<proteinExistence type="predicted"/>
<feature type="region of interest" description="Disordered" evidence="1">
    <location>
        <begin position="13"/>
        <end position="47"/>
    </location>
</feature>
<evidence type="ECO:0000313" key="3">
    <source>
        <dbReference type="Proteomes" id="UP000242715"/>
    </source>
</evidence>
<accession>A0A2Z6P915</accession>
<dbReference type="EMBL" id="DF973811">
    <property type="protein sequence ID" value="GAU40489.1"/>
    <property type="molecule type" value="Genomic_DNA"/>
</dbReference>
<dbReference type="Proteomes" id="UP000242715">
    <property type="component" value="Unassembled WGS sequence"/>
</dbReference>